<name>A0ABS1HE76_9BACL</name>
<dbReference type="EMBL" id="JAEOAH010000060">
    <property type="protein sequence ID" value="MBK3497298.1"/>
    <property type="molecule type" value="Genomic_DNA"/>
</dbReference>
<proteinExistence type="predicted"/>
<dbReference type="Proteomes" id="UP000618943">
    <property type="component" value="Unassembled WGS sequence"/>
</dbReference>
<protein>
    <submittedName>
        <fullName evidence="1">Uncharacterized protein</fullName>
    </submittedName>
</protein>
<accession>A0ABS1HE76</accession>
<comment type="caution">
    <text evidence="1">The sequence shown here is derived from an EMBL/GenBank/DDBJ whole genome shotgun (WGS) entry which is preliminary data.</text>
</comment>
<organism evidence="1 2">
    <name type="scientific">Viridibacillus soli</name>
    <dbReference type="NCBI Taxonomy" id="2798301"/>
    <lineage>
        <taxon>Bacteria</taxon>
        <taxon>Bacillati</taxon>
        <taxon>Bacillota</taxon>
        <taxon>Bacilli</taxon>
        <taxon>Bacillales</taxon>
        <taxon>Caryophanaceae</taxon>
        <taxon>Viridibacillus</taxon>
    </lineage>
</organism>
<evidence type="ECO:0000313" key="2">
    <source>
        <dbReference type="Proteomes" id="UP000618943"/>
    </source>
</evidence>
<reference evidence="1 2" key="1">
    <citation type="submission" date="2020-12" db="EMBL/GenBank/DDBJ databases">
        <title>YIM B01967 draft genome.</title>
        <authorList>
            <person name="Yan X."/>
        </authorList>
    </citation>
    <scope>NUCLEOTIDE SEQUENCE [LARGE SCALE GENOMIC DNA]</scope>
    <source>
        <strain evidence="1 2">YIM B01967</strain>
    </source>
</reference>
<sequence>MTHKGLACYDLVDSKVGGGENPSILRIQTHKGIKAIKGVVNIIKPIRTVTARANDGASIITENTPDYFHVTTKRAGTGLVVPIGPLVPNHYYDFTMTIKVSTLTGADFVQVSVRNATQRTYLVNGGAIMFTTPSVRVKQDLKSVRFNTGAILPTDQIELEIFAASGDNNKDNPVNFKVYKAGMTIKLV</sequence>
<gene>
    <name evidence="1" type="ORF">JFL43_21200</name>
</gene>
<dbReference type="RefSeq" id="WP_200750589.1">
    <property type="nucleotide sequence ID" value="NZ_JAEOAH010000060.1"/>
</dbReference>
<keyword evidence="2" id="KW-1185">Reference proteome</keyword>
<evidence type="ECO:0000313" key="1">
    <source>
        <dbReference type="EMBL" id="MBK3497298.1"/>
    </source>
</evidence>